<dbReference type="InterPro" id="IPR000887">
    <property type="entry name" value="Aldlse_KDPG_KHG"/>
</dbReference>
<dbReference type="AlphaFoldDB" id="A0A9D0ZSN7"/>
<dbReference type="PANTHER" id="PTHR30246">
    <property type="entry name" value="2-KETO-3-DEOXY-6-PHOSPHOGLUCONATE ALDOLASE"/>
    <property type="match status" value="1"/>
</dbReference>
<comment type="subunit">
    <text evidence="3">Homotrimer.</text>
</comment>
<comment type="caution">
    <text evidence="6">The sequence shown here is derived from an EMBL/GenBank/DDBJ whole genome shotgun (WGS) entry which is preliminary data.</text>
</comment>
<accession>A0A9D0ZSN7</accession>
<evidence type="ECO:0000256" key="5">
    <source>
        <dbReference type="ARBA" id="ARBA00023277"/>
    </source>
</evidence>
<evidence type="ECO:0000256" key="1">
    <source>
        <dbReference type="ARBA" id="ARBA00004761"/>
    </source>
</evidence>
<dbReference type="Pfam" id="PF01081">
    <property type="entry name" value="Aldolase"/>
    <property type="match status" value="1"/>
</dbReference>
<organism evidence="6 7">
    <name type="scientific">Candidatus Limivivens merdigallinarum</name>
    <dbReference type="NCBI Taxonomy" id="2840859"/>
    <lineage>
        <taxon>Bacteria</taxon>
        <taxon>Bacillati</taxon>
        <taxon>Bacillota</taxon>
        <taxon>Clostridia</taxon>
        <taxon>Lachnospirales</taxon>
        <taxon>Lachnospiraceae</taxon>
        <taxon>Lachnospiraceae incertae sedis</taxon>
        <taxon>Candidatus Limivivens</taxon>
    </lineage>
</organism>
<dbReference type="GO" id="GO:0016829">
    <property type="term" value="F:lyase activity"/>
    <property type="evidence" value="ECO:0007669"/>
    <property type="project" value="UniProtKB-KW"/>
</dbReference>
<keyword evidence="4" id="KW-0456">Lyase</keyword>
<reference evidence="6" key="1">
    <citation type="submission" date="2020-10" db="EMBL/GenBank/DDBJ databases">
        <authorList>
            <person name="Gilroy R."/>
        </authorList>
    </citation>
    <scope>NUCLEOTIDE SEQUENCE</scope>
    <source>
        <strain evidence="6">ChiSjej3B21-11622</strain>
    </source>
</reference>
<evidence type="ECO:0000313" key="6">
    <source>
        <dbReference type="EMBL" id="HIQ95237.1"/>
    </source>
</evidence>
<dbReference type="SUPFAM" id="SSF51569">
    <property type="entry name" value="Aldolase"/>
    <property type="match status" value="1"/>
</dbReference>
<comment type="similarity">
    <text evidence="2">Belongs to the KHG/KDPG aldolase family.</text>
</comment>
<dbReference type="NCBIfam" id="TIGR01182">
    <property type="entry name" value="eda"/>
    <property type="match status" value="1"/>
</dbReference>
<dbReference type="CDD" id="cd00452">
    <property type="entry name" value="KDPG_aldolase"/>
    <property type="match status" value="1"/>
</dbReference>
<evidence type="ECO:0000313" key="7">
    <source>
        <dbReference type="Proteomes" id="UP000886886"/>
    </source>
</evidence>
<evidence type="ECO:0000256" key="3">
    <source>
        <dbReference type="ARBA" id="ARBA00011233"/>
    </source>
</evidence>
<dbReference type="Proteomes" id="UP000886886">
    <property type="component" value="Unassembled WGS sequence"/>
</dbReference>
<name>A0A9D0ZSN7_9FIRM</name>
<dbReference type="PROSITE" id="PS00160">
    <property type="entry name" value="ALDOLASE_KDPG_KHG_2"/>
    <property type="match status" value="1"/>
</dbReference>
<dbReference type="PANTHER" id="PTHR30246:SF1">
    <property type="entry name" value="2-DEHYDRO-3-DEOXY-6-PHOSPHOGALACTONATE ALDOLASE-RELATED"/>
    <property type="match status" value="1"/>
</dbReference>
<dbReference type="InterPro" id="IPR013785">
    <property type="entry name" value="Aldolase_TIM"/>
</dbReference>
<proteinExistence type="inferred from homology"/>
<comment type="pathway">
    <text evidence="1">Carbohydrate acid metabolism.</text>
</comment>
<reference evidence="6" key="2">
    <citation type="journal article" date="2021" name="PeerJ">
        <title>Extensive microbial diversity within the chicken gut microbiome revealed by metagenomics and culture.</title>
        <authorList>
            <person name="Gilroy R."/>
            <person name="Ravi A."/>
            <person name="Getino M."/>
            <person name="Pursley I."/>
            <person name="Horton D.L."/>
            <person name="Alikhan N.F."/>
            <person name="Baker D."/>
            <person name="Gharbi K."/>
            <person name="Hall N."/>
            <person name="Watson M."/>
            <person name="Adriaenssens E.M."/>
            <person name="Foster-Nyarko E."/>
            <person name="Jarju S."/>
            <person name="Secka A."/>
            <person name="Antonio M."/>
            <person name="Oren A."/>
            <person name="Chaudhuri R.R."/>
            <person name="La Ragione R."/>
            <person name="Hildebrand F."/>
            <person name="Pallen M.J."/>
        </authorList>
    </citation>
    <scope>NUCLEOTIDE SEQUENCE</scope>
    <source>
        <strain evidence="6">ChiSjej3B21-11622</strain>
    </source>
</reference>
<gene>
    <name evidence="6" type="ORF">IAB26_01615</name>
</gene>
<sequence length="215" mass="23621">MNTLLDQIETFGVVPVVVLDHADDALPLAQALCDGHLPCAEVTFRTEAAKEAIRLMTSHHPEMLIGAGTVLTTDQVDSAMEAGARFIVSPGLNPKVVKYCVDRRIPILPGCANPSDMEAALEFGLKAVKFFPAEQAGGLAYIKAVAAPYTSLRFLPTGGINAENLKEYLSYPRILACGGSWMVKSQYIHEHRFDKITRLTRQAVELVREIRRERS</sequence>
<keyword evidence="5" id="KW-0119">Carbohydrate metabolism</keyword>
<evidence type="ECO:0000256" key="4">
    <source>
        <dbReference type="ARBA" id="ARBA00023239"/>
    </source>
</evidence>
<dbReference type="EMBL" id="DVFT01000022">
    <property type="protein sequence ID" value="HIQ95237.1"/>
    <property type="molecule type" value="Genomic_DNA"/>
</dbReference>
<dbReference type="Gene3D" id="3.20.20.70">
    <property type="entry name" value="Aldolase class I"/>
    <property type="match status" value="1"/>
</dbReference>
<protein>
    <submittedName>
        <fullName evidence="6">Bifunctional 4-hydroxy-2-oxoglutarate aldolase/2-dehydro-3-deoxy-phosphogluconate aldolase</fullName>
    </submittedName>
</protein>
<evidence type="ECO:0000256" key="2">
    <source>
        <dbReference type="ARBA" id="ARBA00006906"/>
    </source>
</evidence>
<dbReference type="NCBIfam" id="NF004325">
    <property type="entry name" value="PRK05718.1"/>
    <property type="match status" value="1"/>
</dbReference>
<dbReference type="InterPro" id="IPR031338">
    <property type="entry name" value="KDPG/KHG_AS_2"/>
</dbReference>